<organism evidence="4 5">
    <name type="scientific">Phytoactinopolyspora halotolerans</name>
    <dbReference type="NCBI Taxonomy" id="1981512"/>
    <lineage>
        <taxon>Bacteria</taxon>
        <taxon>Bacillati</taxon>
        <taxon>Actinomycetota</taxon>
        <taxon>Actinomycetes</taxon>
        <taxon>Jiangellales</taxon>
        <taxon>Jiangellaceae</taxon>
        <taxon>Phytoactinopolyspora</taxon>
    </lineage>
</organism>
<dbReference type="InterPro" id="IPR013766">
    <property type="entry name" value="Thioredoxin_domain"/>
</dbReference>
<feature type="compositionally biased region" description="Acidic residues" evidence="1">
    <location>
        <begin position="53"/>
        <end position="104"/>
    </location>
</feature>
<feature type="signal peptide" evidence="2">
    <location>
        <begin position="1"/>
        <end position="30"/>
    </location>
</feature>
<dbReference type="PROSITE" id="PS51352">
    <property type="entry name" value="THIOREDOXIN_2"/>
    <property type="match status" value="1"/>
</dbReference>
<keyword evidence="5" id="KW-1185">Reference proteome</keyword>
<evidence type="ECO:0000313" key="5">
    <source>
        <dbReference type="Proteomes" id="UP000475214"/>
    </source>
</evidence>
<comment type="caution">
    <text evidence="4">The sequence shown here is derived from an EMBL/GenBank/DDBJ whole genome shotgun (WGS) entry which is preliminary data.</text>
</comment>
<reference evidence="4 5" key="1">
    <citation type="submission" date="2020-02" db="EMBL/GenBank/DDBJ databases">
        <authorList>
            <person name="Li X.-J."/>
            <person name="Han X.-M."/>
        </authorList>
    </citation>
    <scope>NUCLEOTIDE SEQUENCE [LARGE SCALE GENOMIC DNA]</scope>
    <source>
        <strain evidence="4 5">CCTCC AB 2017055</strain>
    </source>
</reference>
<dbReference type="Gene3D" id="3.40.30.10">
    <property type="entry name" value="Glutaredoxin"/>
    <property type="match status" value="1"/>
</dbReference>
<feature type="region of interest" description="Disordered" evidence="1">
    <location>
        <begin position="30"/>
        <end position="104"/>
    </location>
</feature>
<dbReference type="Proteomes" id="UP000475214">
    <property type="component" value="Unassembled WGS sequence"/>
</dbReference>
<evidence type="ECO:0000256" key="2">
    <source>
        <dbReference type="SAM" id="SignalP"/>
    </source>
</evidence>
<gene>
    <name evidence="4" type="ORF">G1H10_03430</name>
</gene>
<dbReference type="RefSeq" id="WP_163732703.1">
    <property type="nucleotide sequence ID" value="NZ_JAAGOA010000002.1"/>
</dbReference>
<accession>A0A6L9S1W9</accession>
<feature type="domain" description="Thioredoxin" evidence="3">
    <location>
        <begin position="82"/>
        <end position="212"/>
    </location>
</feature>
<dbReference type="PROSITE" id="PS51257">
    <property type="entry name" value="PROKAR_LIPOPROTEIN"/>
    <property type="match status" value="1"/>
</dbReference>
<sequence length="212" mass="22971">MIQIIKTDMRVRRALTAVALVSGMALTACGDDDAAPAGDDSGAVASQESSPEPMEDAEETSDSDEMEDESTSDDATDDQMDDDAGDDEMDDDADVSDQEGDDSGQAELAAGTYREYSEDAVADAGFDTTILFFHASWCPECRAFEESIEAGPIPDGVQILKVDYDSESELKQRYDVTIQTTFVRVDENGEQLGTWVGYEQDRSVDTILNELG</sequence>
<evidence type="ECO:0000259" key="3">
    <source>
        <dbReference type="PROSITE" id="PS51352"/>
    </source>
</evidence>
<protein>
    <submittedName>
        <fullName evidence="4">Thioredoxin family protein</fullName>
    </submittedName>
</protein>
<keyword evidence="2" id="KW-0732">Signal</keyword>
<evidence type="ECO:0000256" key="1">
    <source>
        <dbReference type="SAM" id="MobiDB-lite"/>
    </source>
</evidence>
<feature type="chain" id="PRO_5038874964" evidence="2">
    <location>
        <begin position="31"/>
        <end position="212"/>
    </location>
</feature>
<name>A0A6L9S1W9_9ACTN</name>
<dbReference type="CDD" id="cd02947">
    <property type="entry name" value="TRX_family"/>
    <property type="match status" value="1"/>
</dbReference>
<dbReference type="AlphaFoldDB" id="A0A6L9S1W9"/>
<dbReference type="EMBL" id="JAAGOA010000002">
    <property type="protein sequence ID" value="NED99215.1"/>
    <property type="molecule type" value="Genomic_DNA"/>
</dbReference>
<dbReference type="Pfam" id="PF00085">
    <property type="entry name" value="Thioredoxin"/>
    <property type="match status" value="1"/>
</dbReference>
<feature type="compositionally biased region" description="Low complexity" evidence="1">
    <location>
        <begin position="35"/>
        <end position="45"/>
    </location>
</feature>
<evidence type="ECO:0000313" key="4">
    <source>
        <dbReference type="EMBL" id="NED99215.1"/>
    </source>
</evidence>
<proteinExistence type="predicted"/>
<dbReference type="SUPFAM" id="SSF52833">
    <property type="entry name" value="Thioredoxin-like"/>
    <property type="match status" value="1"/>
</dbReference>
<dbReference type="InterPro" id="IPR036249">
    <property type="entry name" value="Thioredoxin-like_sf"/>
</dbReference>